<dbReference type="Pfam" id="PF13672">
    <property type="entry name" value="PP2C_2"/>
    <property type="match status" value="1"/>
</dbReference>
<evidence type="ECO:0000313" key="2">
    <source>
        <dbReference type="EMBL" id="MBO2008082.1"/>
    </source>
</evidence>
<dbReference type="Proteomes" id="UP000664369">
    <property type="component" value="Unassembled WGS sequence"/>
</dbReference>
<sequence length="244" mass="27736">MKIYSALQIGEYHINHCEDYLFVGDIGDNKVLCAVMDGCTMAIDSYFVSTLVGKILRKIVTEKGYKELYNTEVSLDVDEYLKSILKDLFKELTITKHQLMLDQKELLTTLIILLVDKQTDKGIVMVVGDGLVSINGVVTEFDQDNKPDYLGFYLNEDFDKWYNSQGQKIVFDSVQDISIATDGIFMFSQVKKVGQVSVIDPINFLITDKTNAEKEEMLSMKLKKLEYSCGLRPTDDFAMIRIIA</sequence>
<feature type="domain" description="PPM-type phosphatase" evidence="1">
    <location>
        <begin position="16"/>
        <end position="189"/>
    </location>
</feature>
<gene>
    <name evidence="2" type="ORF">J4E00_03410</name>
</gene>
<dbReference type="EMBL" id="JAGETZ010000001">
    <property type="protein sequence ID" value="MBO2008082.1"/>
    <property type="molecule type" value="Genomic_DNA"/>
</dbReference>
<dbReference type="InterPro" id="IPR001932">
    <property type="entry name" value="PPM-type_phosphatase-like_dom"/>
</dbReference>
<proteinExistence type="predicted"/>
<dbReference type="Gene3D" id="3.60.40.10">
    <property type="entry name" value="PPM-type phosphatase domain"/>
    <property type="match status" value="1"/>
</dbReference>
<dbReference type="SUPFAM" id="SSF81606">
    <property type="entry name" value="PP2C-like"/>
    <property type="match status" value="1"/>
</dbReference>
<accession>A0ABS3QA09</accession>
<dbReference type="RefSeq" id="WP_208173601.1">
    <property type="nucleotide sequence ID" value="NZ_JAGETZ010000001.1"/>
</dbReference>
<evidence type="ECO:0000259" key="1">
    <source>
        <dbReference type="Pfam" id="PF13672"/>
    </source>
</evidence>
<name>A0ABS3QA09_9BACT</name>
<comment type="caution">
    <text evidence="2">The sequence shown here is derived from an EMBL/GenBank/DDBJ whole genome shotgun (WGS) entry which is preliminary data.</text>
</comment>
<protein>
    <submittedName>
        <fullName evidence="2">Protein phosphatase 2C domain-containing protein</fullName>
    </submittedName>
</protein>
<evidence type="ECO:0000313" key="3">
    <source>
        <dbReference type="Proteomes" id="UP000664369"/>
    </source>
</evidence>
<organism evidence="2 3">
    <name type="scientific">Hymenobacter negativus</name>
    <dbReference type="NCBI Taxonomy" id="2795026"/>
    <lineage>
        <taxon>Bacteria</taxon>
        <taxon>Pseudomonadati</taxon>
        <taxon>Bacteroidota</taxon>
        <taxon>Cytophagia</taxon>
        <taxon>Cytophagales</taxon>
        <taxon>Hymenobacteraceae</taxon>
        <taxon>Hymenobacter</taxon>
    </lineage>
</organism>
<keyword evidence="3" id="KW-1185">Reference proteome</keyword>
<dbReference type="InterPro" id="IPR036457">
    <property type="entry name" value="PPM-type-like_dom_sf"/>
</dbReference>
<reference evidence="2 3" key="1">
    <citation type="submission" date="2021-03" db="EMBL/GenBank/DDBJ databases">
        <authorList>
            <person name="Kim M.K."/>
        </authorList>
    </citation>
    <scope>NUCLEOTIDE SEQUENCE [LARGE SCALE GENOMIC DNA]</scope>
    <source>
        <strain evidence="2 3">BT442</strain>
    </source>
</reference>